<evidence type="ECO:0000313" key="2">
    <source>
        <dbReference type="Proteomes" id="UP000324585"/>
    </source>
</evidence>
<comment type="caution">
    <text evidence="1">The sequence shown here is derived from an EMBL/GenBank/DDBJ whole genome shotgun (WGS) entry which is preliminary data.</text>
</comment>
<organism evidence="1 2">
    <name type="scientific">Porphyridium purpureum</name>
    <name type="common">Red alga</name>
    <name type="synonym">Porphyridium cruentum</name>
    <dbReference type="NCBI Taxonomy" id="35688"/>
    <lineage>
        <taxon>Eukaryota</taxon>
        <taxon>Rhodophyta</taxon>
        <taxon>Bangiophyceae</taxon>
        <taxon>Porphyridiales</taxon>
        <taxon>Porphyridiaceae</taxon>
        <taxon>Porphyridium</taxon>
    </lineage>
</organism>
<dbReference type="AlphaFoldDB" id="A0A5J4YUP2"/>
<name>A0A5J4YUP2_PORPP</name>
<keyword evidence="2" id="KW-1185">Reference proteome</keyword>
<dbReference type="Proteomes" id="UP000324585">
    <property type="component" value="Unassembled WGS sequence"/>
</dbReference>
<protein>
    <submittedName>
        <fullName evidence="1">Uncharacterized protein</fullName>
    </submittedName>
</protein>
<sequence>MYDERVRVSQGTEPFYRHVLRPVLSPGVPPLYGQGSRPYDEPVEWPYERWPAPVQAQDYAVPFASTRAPMYAPVRARALHEVPDETALWEALQRQEYDPHARTYVRSPGTWHEAGASSHMPPGGWPQPARAPAAYERSFGYDRPPRYERPWPAQRVHENPVGYDSSSFPLRFRVHDVPTGYERQHLPPLHTDPTDEQMYINPEHEPEAYDPASWSLH</sequence>
<dbReference type="EMBL" id="VRMN01000004">
    <property type="protein sequence ID" value="KAA8494483.1"/>
    <property type="molecule type" value="Genomic_DNA"/>
</dbReference>
<evidence type="ECO:0000313" key="1">
    <source>
        <dbReference type="EMBL" id="KAA8494483.1"/>
    </source>
</evidence>
<gene>
    <name evidence="1" type="ORF">FVE85_2724</name>
</gene>
<proteinExistence type="predicted"/>
<reference evidence="2" key="1">
    <citation type="journal article" date="2019" name="Nat. Commun.">
        <title>Expansion of phycobilisome linker gene families in mesophilic red algae.</title>
        <authorList>
            <person name="Lee J."/>
            <person name="Kim D."/>
            <person name="Bhattacharya D."/>
            <person name="Yoon H.S."/>
        </authorList>
    </citation>
    <scope>NUCLEOTIDE SEQUENCE [LARGE SCALE GENOMIC DNA]</scope>
    <source>
        <strain evidence="2">CCMP 1328</strain>
    </source>
</reference>
<accession>A0A5J4YUP2</accession>